<proteinExistence type="predicted"/>
<dbReference type="InterPro" id="IPR036388">
    <property type="entry name" value="WH-like_DNA-bd_sf"/>
</dbReference>
<dbReference type="InterPro" id="IPR001867">
    <property type="entry name" value="OmpR/PhoB-type_DNA-bd"/>
</dbReference>
<keyword evidence="3" id="KW-0472">Membrane</keyword>
<dbReference type="SUPFAM" id="SSF46894">
    <property type="entry name" value="C-terminal effector domain of the bipartite response regulators"/>
    <property type="match status" value="1"/>
</dbReference>
<keyword evidence="3" id="KW-0812">Transmembrane</keyword>
<dbReference type="GO" id="GO:0006355">
    <property type="term" value="P:regulation of DNA-templated transcription"/>
    <property type="evidence" value="ECO:0007669"/>
    <property type="project" value="InterPro"/>
</dbReference>
<gene>
    <name evidence="5" type="ORF">MD483_09395</name>
</gene>
<comment type="caution">
    <text evidence="5">The sequence shown here is derived from an EMBL/GenBank/DDBJ whole genome shotgun (WGS) entry which is preliminary data.</text>
</comment>
<feature type="domain" description="OmpR/PhoB-type" evidence="4">
    <location>
        <begin position="1"/>
        <end position="96"/>
    </location>
</feature>
<feature type="DNA-binding region" description="OmpR/PhoB-type" evidence="2">
    <location>
        <begin position="1"/>
        <end position="96"/>
    </location>
</feature>
<dbReference type="AlphaFoldDB" id="A0A9X3CE82"/>
<protein>
    <submittedName>
        <fullName evidence="5">Winged helix-turn-helix domain-containing protein</fullName>
    </submittedName>
</protein>
<evidence type="ECO:0000313" key="5">
    <source>
        <dbReference type="EMBL" id="MCW8334035.1"/>
    </source>
</evidence>
<evidence type="ECO:0000256" key="2">
    <source>
        <dbReference type="PROSITE-ProRule" id="PRU01091"/>
    </source>
</evidence>
<feature type="transmembrane region" description="Helical" evidence="3">
    <location>
        <begin position="134"/>
        <end position="156"/>
    </location>
</feature>
<dbReference type="InterPro" id="IPR016032">
    <property type="entry name" value="Sig_transdc_resp-reg_C-effctor"/>
</dbReference>
<accession>A0A9X3CE82</accession>
<dbReference type="EMBL" id="JAKRRX010000043">
    <property type="protein sequence ID" value="MCW8334035.1"/>
    <property type="molecule type" value="Genomic_DNA"/>
</dbReference>
<keyword evidence="3" id="KW-1133">Transmembrane helix</keyword>
<evidence type="ECO:0000256" key="3">
    <source>
        <dbReference type="SAM" id="Phobius"/>
    </source>
</evidence>
<reference evidence="5" key="1">
    <citation type="submission" date="2022-02" db="EMBL/GenBank/DDBJ databases">
        <title>Vibrio sp. nov., a new bacterium isolated from Bohai sea, China.</title>
        <authorList>
            <person name="Yuan Y."/>
        </authorList>
    </citation>
    <scope>NUCLEOTIDE SEQUENCE</scope>
    <source>
        <strain evidence="5">DBSS07</strain>
    </source>
</reference>
<dbReference type="GO" id="GO:0000160">
    <property type="term" value="P:phosphorelay signal transduction system"/>
    <property type="evidence" value="ECO:0007669"/>
    <property type="project" value="InterPro"/>
</dbReference>
<keyword evidence="6" id="KW-1185">Reference proteome</keyword>
<sequence length="253" mass="28716">MGSRETIFIVQTGELRQGELTTHLSYTDSRVLDYLVQHQSDVVKKETLKQYAWEHTEVTDSSLAKSIAKLREALAPFQLSDDVIVSVPRIGYRLKLNNPAQLVVKLRLDSIEATQPESAPSPSLITKIRNNKQWLFFPTLISCSLVLIGLSVQNFYRVLPDNAVYYLHSNNVVHTTHIAGRQVKIIAPREQTISQQQRQLIQQINCDCTFYFESRGKNQVVGVFSSDKGFGKTYVLPSNDMDKLAAQLKQEMM</sequence>
<evidence type="ECO:0000256" key="1">
    <source>
        <dbReference type="ARBA" id="ARBA00023125"/>
    </source>
</evidence>
<dbReference type="Proteomes" id="UP001155586">
    <property type="component" value="Unassembled WGS sequence"/>
</dbReference>
<evidence type="ECO:0000313" key="6">
    <source>
        <dbReference type="Proteomes" id="UP001155586"/>
    </source>
</evidence>
<dbReference type="SMART" id="SM00862">
    <property type="entry name" value="Trans_reg_C"/>
    <property type="match status" value="1"/>
</dbReference>
<dbReference type="GO" id="GO:0003677">
    <property type="term" value="F:DNA binding"/>
    <property type="evidence" value="ECO:0007669"/>
    <property type="project" value="UniProtKB-UniRule"/>
</dbReference>
<dbReference type="RefSeq" id="WP_265687443.1">
    <property type="nucleotide sequence ID" value="NZ_JAKRRX010000043.1"/>
</dbReference>
<name>A0A9X3CE82_9VIBR</name>
<keyword evidence="1 2" id="KW-0238">DNA-binding</keyword>
<organism evidence="5 6">
    <name type="scientific">Vibrio paucivorans</name>
    <dbReference type="NCBI Taxonomy" id="2829489"/>
    <lineage>
        <taxon>Bacteria</taxon>
        <taxon>Pseudomonadati</taxon>
        <taxon>Pseudomonadota</taxon>
        <taxon>Gammaproteobacteria</taxon>
        <taxon>Vibrionales</taxon>
        <taxon>Vibrionaceae</taxon>
        <taxon>Vibrio</taxon>
    </lineage>
</organism>
<dbReference type="Gene3D" id="1.10.10.10">
    <property type="entry name" value="Winged helix-like DNA-binding domain superfamily/Winged helix DNA-binding domain"/>
    <property type="match status" value="1"/>
</dbReference>
<evidence type="ECO:0000259" key="4">
    <source>
        <dbReference type="PROSITE" id="PS51755"/>
    </source>
</evidence>
<dbReference type="Pfam" id="PF00486">
    <property type="entry name" value="Trans_reg_C"/>
    <property type="match status" value="1"/>
</dbReference>
<dbReference type="PROSITE" id="PS51755">
    <property type="entry name" value="OMPR_PHOB"/>
    <property type="match status" value="1"/>
</dbReference>